<name>A0A7X0AW61_9PROT</name>
<dbReference type="PROSITE" id="PS50977">
    <property type="entry name" value="HTH_TETR_2"/>
    <property type="match status" value="2"/>
</dbReference>
<evidence type="ECO:0000313" key="6">
    <source>
        <dbReference type="EMBL" id="MBB6251213.1"/>
    </source>
</evidence>
<dbReference type="PANTHER" id="PTHR30055">
    <property type="entry name" value="HTH-TYPE TRANSCRIPTIONAL REGULATOR RUTR"/>
    <property type="match status" value="1"/>
</dbReference>
<gene>
    <name evidence="6" type="ORF">FHS74_001758</name>
</gene>
<dbReference type="Pfam" id="PF00440">
    <property type="entry name" value="TetR_N"/>
    <property type="match status" value="2"/>
</dbReference>
<feature type="domain" description="HTH tetR-type" evidence="5">
    <location>
        <begin position="221"/>
        <end position="281"/>
    </location>
</feature>
<comment type="caution">
    <text evidence="6">The sequence shown here is derived from an EMBL/GenBank/DDBJ whole genome shotgun (WGS) entry which is preliminary data.</text>
</comment>
<keyword evidence="2 4" id="KW-0238">DNA-binding</keyword>
<feature type="domain" description="HTH tetR-type" evidence="5">
    <location>
        <begin position="1"/>
        <end position="55"/>
    </location>
</feature>
<dbReference type="Gene3D" id="1.10.357.10">
    <property type="entry name" value="Tetracycline Repressor, domain 2"/>
    <property type="match status" value="2"/>
</dbReference>
<feature type="DNA-binding region" description="H-T-H motif" evidence="4">
    <location>
        <begin position="244"/>
        <end position="263"/>
    </location>
</feature>
<evidence type="ECO:0000259" key="5">
    <source>
        <dbReference type="PROSITE" id="PS50977"/>
    </source>
</evidence>
<feature type="DNA-binding region" description="H-T-H motif" evidence="4">
    <location>
        <begin position="18"/>
        <end position="37"/>
    </location>
</feature>
<dbReference type="AlphaFoldDB" id="A0A7X0AW61"/>
<evidence type="ECO:0000256" key="1">
    <source>
        <dbReference type="ARBA" id="ARBA00023015"/>
    </source>
</evidence>
<dbReference type="Proteomes" id="UP000539175">
    <property type="component" value="Unassembled WGS sequence"/>
</dbReference>
<keyword evidence="3" id="KW-0804">Transcription</keyword>
<evidence type="ECO:0000256" key="3">
    <source>
        <dbReference type="ARBA" id="ARBA00023163"/>
    </source>
</evidence>
<evidence type="ECO:0000256" key="2">
    <source>
        <dbReference type="ARBA" id="ARBA00023125"/>
    </source>
</evidence>
<accession>A0A7X0AW61</accession>
<dbReference type="GO" id="GO:0003700">
    <property type="term" value="F:DNA-binding transcription factor activity"/>
    <property type="evidence" value="ECO:0007669"/>
    <property type="project" value="TreeGrafter"/>
</dbReference>
<protein>
    <submittedName>
        <fullName evidence="6">AcrR family transcriptional regulator</fullName>
    </submittedName>
</protein>
<keyword evidence="1" id="KW-0805">Transcription regulation</keyword>
<organism evidence="6 7">
    <name type="scientific">Nitrospirillum iridis</name>
    <dbReference type="NCBI Taxonomy" id="765888"/>
    <lineage>
        <taxon>Bacteria</taxon>
        <taxon>Pseudomonadati</taxon>
        <taxon>Pseudomonadota</taxon>
        <taxon>Alphaproteobacteria</taxon>
        <taxon>Rhodospirillales</taxon>
        <taxon>Azospirillaceae</taxon>
        <taxon>Nitrospirillum</taxon>
    </lineage>
</organism>
<evidence type="ECO:0000256" key="4">
    <source>
        <dbReference type="PROSITE-ProRule" id="PRU00335"/>
    </source>
</evidence>
<dbReference type="RefSeq" id="WP_184799501.1">
    <property type="nucleotide sequence ID" value="NZ_JACIIZ010000004.1"/>
</dbReference>
<dbReference type="InterPro" id="IPR001647">
    <property type="entry name" value="HTH_TetR"/>
</dbReference>
<reference evidence="6 7" key="1">
    <citation type="submission" date="2020-08" db="EMBL/GenBank/DDBJ databases">
        <title>Genomic Encyclopedia of Type Strains, Phase IV (KMG-IV): sequencing the most valuable type-strain genomes for metagenomic binning, comparative biology and taxonomic classification.</title>
        <authorList>
            <person name="Goeker M."/>
        </authorList>
    </citation>
    <scope>NUCLEOTIDE SEQUENCE [LARGE SCALE GENOMIC DNA]</scope>
    <source>
        <strain evidence="6 7">DSM 22198</strain>
    </source>
</reference>
<dbReference type="GO" id="GO:0000976">
    <property type="term" value="F:transcription cis-regulatory region binding"/>
    <property type="evidence" value="ECO:0007669"/>
    <property type="project" value="TreeGrafter"/>
</dbReference>
<dbReference type="SUPFAM" id="SSF46689">
    <property type="entry name" value="Homeodomain-like"/>
    <property type="match status" value="2"/>
</dbReference>
<dbReference type="PANTHER" id="PTHR30055:SF234">
    <property type="entry name" value="HTH-TYPE TRANSCRIPTIONAL REGULATOR BETI"/>
    <property type="match status" value="1"/>
</dbReference>
<evidence type="ECO:0000313" key="7">
    <source>
        <dbReference type="Proteomes" id="UP000539175"/>
    </source>
</evidence>
<dbReference type="InterPro" id="IPR050109">
    <property type="entry name" value="HTH-type_TetR-like_transc_reg"/>
</dbReference>
<dbReference type="EMBL" id="JACIIZ010000004">
    <property type="protein sequence ID" value="MBB6251213.1"/>
    <property type="molecule type" value="Genomic_DNA"/>
</dbReference>
<sequence length="397" mass="43107">MLLPSLTLVAQEGVGALSLRRLAAAAGVSLSSLTYRFGKKEHLITQLIDAAHRQERMFWHAWTRRIEGVAGLSGTALADIAEAVVDGLTRDHPTRTLFFCELVQASAWDDTVRAALGPWLETRQAFWRQLCAAAAPHRAPPTVNLAALLHAYSIDETAFSLALGSHSPYAWLRKLTLRRLCGPRAPVAERAADLRLFQVFYDESAQLPDTVALDRAQLFHNPLEIKAMAHAAILIVRRGAEAVTHRAVAKAADVPVSTLAYHFRRQEDLLKAGLEGIIRQMWRQLDSLPSASSTVVPGDDAYSPAPIARGTFAIALAATRAPELVACAAAMRRRRGENVNRYLTAKTGAPHDHDALTNQAFAMASLGQTMLAGEHPDQVAATAAVVASLHAWLDPKN</sequence>
<proteinExistence type="predicted"/>
<keyword evidence="7" id="KW-1185">Reference proteome</keyword>
<dbReference type="InterPro" id="IPR009057">
    <property type="entry name" value="Homeodomain-like_sf"/>
</dbReference>